<comment type="caution">
    <text evidence="2">The sequence shown here is derived from an EMBL/GenBank/DDBJ whole genome shotgun (WGS) entry which is preliminary data.</text>
</comment>
<feature type="region of interest" description="Disordered" evidence="1">
    <location>
        <begin position="279"/>
        <end position="338"/>
    </location>
</feature>
<name>A0A1D1W2X1_RAMVA</name>
<keyword evidence="3" id="KW-1185">Reference proteome</keyword>
<evidence type="ECO:0000256" key="1">
    <source>
        <dbReference type="SAM" id="MobiDB-lite"/>
    </source>
</evidence>
<organism evidence="2 3">
    <name type="scientific">Ramazzottius varieornatus</name>
    <name type="common">Water bear</name>
    <name type="synonym">Tardigrade</name>
    <dbReference type="NCBI Taxonomy" id="947166"/>
    <lineage>
        <taxon>Eukaryota</taxon>
        <taxon>Metazoa</taxon>
        <taxon>Ecdysozoa</taxon>
        <taxon>Tardigrada</taxon>
        <taxon>Eutardigrada</taxon>
        <taxon>Parachela</taxon>
        <taxon>Hypsibioidea</taxon>
        <taxon>Ramazzottiidae</taxon>
        <taxon>Ramazzottius</taxon>
    </lineage>
</organism>
<accession>A0A1D1W2X1</accession>
<feature type="compositionally biased region" description="Polar residues" evidence="1">
    <location>
        <begin position="29"/>
        <end position="47"/>
    </location>
</feature>
<sequence>MPDIEHSTTASNTFATAEVVPGTHVAHHSATTEGNGDVSTKTGSVTHQSGVTKVVTTHTSTKIVSNKIAIGNERDITHAMATMNANPHVMHHEEMDTPAEDRKVSFPQDALSSRNSTAHTTEHINNSTNNIIYSGRILKYGYRLFGNSWHPVDLTIHRDGHAEWRSVDADHSHNANLKDLRLGMIAIGRACLDIPTYISPKISKDINPDYLIAIGKHSGSKVKSFWFAAQSDKELADIKSALSHVLGPQYIDIPAADVKKVWSGQGDIQVSTSVVDSSLSHHAGKNNMNNTTTTSTVSSRQPNNMVNINNIEHQRASSTSPTDGPPRSLTPQKRNKAAKEAFFADILQGDSK</sequence>
<feature type="compositionally biased region" description="Polar residues" evidence="1">
    <location>
        <begin position="300"/>
        <end position="322"/>
    </location>
</feature>
<dbReference type="OrthoDB" id="10067755at2759"/>
<dbReference type="AlphaFoldDB" id="A0A1D1W2X1"/>
<gene>
    <name evidence="2" type="primary">RvY_17649-1</name>
    <name evidence="2" type="synonym">RvY_17649.1</name>
    <name evidence="2" type="ORF">RvY_17649</name>
</gene>
<proteinExistence type="predicted"/>
<dbReference type="EMBL" id="BDGG01000016">
    <property type="protein sequence ID" value="GAV07867.1"/>
    <property type="molecule type" value="Genomic_DNA"/>
</dbReference>
<feature type="compositionally biased region" description="Low complexity" evidence="1">
    <location>
        <begin position="286"/>
        <end position="299"/>
    </location>
</feature>
<reference evidence="2 3" key="1">
    <citation type="journal article" date="2016" name="Nat. Commun.">
        <title>Extremotolerant tardigrade genome and improved radiotolerance of human cultured cells by tardigrade-unique protein.</title>
        <authorList>
            <person name="Hashimoto T."/>
            <person name="Horikawa D.D."/>
            <person name="Saito Y."/>
            <person name="Kuwahara H."/>
            <person name="Kozuka-Hata H."/>
            <person name="Shin-I T."/>
            <person name="Minakuchi Y."/>
            <person name="Ohishi K."/>
            <person name="Motoyama A."/>
            <person name="Aizu T."/>
            <person name="Enomoto A."/>
            <person name="Kondo K."/>
            <person name="Tanaka S."/>
            <person name="Hara Y."/>
            <person name="Koshikawa S."/>
            <person name="Sagara H."/>
            <person name="Miura T."/>
            <person name="Yokobori S."/>
            <person name="Miyagawa K."/>
            <person name="Suzuki Y."/>
            <person name="Kubo T."/>
            <person name="Oyama M."/>
            <person name="Kohara Y."/>
            <person name="Fujiyama A."/>
            <person name="Arakawa K."/>
            <person name="Katayama T."/>
            <person name="Toyoda A."/>
            <person name="Kunieda T."/>
        </authorList>
    </citation>
    <scope>NUCLEOTIDE SEQUENCE [LARGE SCALE GENOMIC DNA]</scope>
    <source>
        <strain evidence="2 3">YOKOZUNA-1</strain>
    </source>
</reference>
<protein>
    <submittedName>
        <fullName evidence="2">Uncharacterized protein</fullName>
    </submittedName>
</protein>
<evidence type="ECO:0000313" key="3">
    <source>
        <dbReference type="Proteomes" id="UP000186922"/>
    </source>
</evidence>
<evidence type="ECO:0000313" key="2">
    <source>
        <dbReference type="EMBL" id="GAV07867.1"/>
    </source>
</evidence>
<dbReference type="Proteomes" id="UP000186922">
    <property type="component" value="Unassembled WGS sequence"/>
</dbReference>
<feature type="region of interest" description="Disordered" evidence="1">
    <location>
        <begin position="25"/>
        <end position="47"/>
    </location>
</feature>